<dbReference type="GO" id="GO:0006935">
    <property type="term" value="P:chemotaxis"/>
    <property type="evidence" value="ECO:0007669"/>
    <property type="project" value="InterPro"/>
</dbReference>
<dbReference type="Pfam" id="PF01584">
    <property type="entry name" value="CheW"/>
    <property type="match status" value="1"/>
</dbReference>
<proteinExistence type="predicted"/>
<organism evidence="2 3">
    <name type="scientific">Anaerocolumna chitinilytica</name>
    <dbReference type="NCBI Taxonomy" id="1727145"/>
    <lineage>
        <taxon>Bacteria</taxon>
        <taxon>Bacillati</taxon>
        <taxon>Bacillota</taxon>
        <taxon>Clostridia</taxon>
        <taxon>Lachnospirales</taxon>
        <taxon>Lachnospiraceae</taxon>
        <taxon>Anaerocolumna</taxon>
    </lineage>
</organism>
<accession>A0A7I8DG28</accession>
<dbReference type="RefSeq" id="WP_185257777.1">
    <property type="nucleotide sequence ID" value="NZ_AP023368.1"/>
</dbReference>
<sequence length="169" mass="18740">MITKQSTQANGSLQTKQSLLSKQVIFTLDNEEFGLDIMVVNAIEKFTDLIPVPNAPSYIHGIMNLRGDVIPVFSLRRKFGLPDKPVTEDSRLIITKSNGILMAFEVDGVKEIIEIPPENISETPAIVRGINTSYIRNVANLNGRMVILLDHDGILSINEQENIEGILAR</sequence>
<dbReference type="Gene3D" id="2.40.50.180">
    <property type="entry name" value="CheA-289, Domain 4"/>
    <property type="match status" value="1"/>
</dbReference>
<dbReference type="SUPFAM" id="SSF50341">
    <property type="entry name" value="CheW-like"/>
    <property type="match status" value="1"/>
</dbReference>
<dbReference type="EMBL" id="AP023368">
    <property type="protein sequence ID" value="BCJ97340.1"/>
    <property type="molecule type" value="Genomic_DNA"/>
</dbReference>
<protein>
    <submittedName>
        <fullName evidence="2">Chemotaxis protein CheW</fullName>
    </submittedName>
</protein>
<dbReference type="InterPro" id="IPR039315">
    <property type="entry name" value="CheW"/>
</dbReference>
<dbReference type="Gene3D" id="2.30.30.40">
    <property type="entry name" value="SH3 Domains"/>
    <property type="match status" value="1"/>
</dbReference>
<reference evidence="2 3" key="1">
    <citation type="submission" date="2020-08" db="EMBL/GenBank/DDBJ databases">
        <title>Draft genome sequencing of an Anaerocolumna strain isolated from anoxic soil subjected to BSD treatment.</title>
        <authorList>
            <person name="Uek A."/>
            <person name="Tonouchi A."/>
        </authorList>
    </citation>
    <scope>NUCLEOTIDE SEQUENCE [LARGE SCALE GENOMIC DNA]</scope>
    <source>
        <strain evidence="2 3">CTTW</strain>
    </source>
</reference>
<dbReference type="SMART" id="SM00260">
    <property type="entry name" value="CheW"/>
    <property type="match status" value="1"/>
</dbReference>
<dbReference type="InterPro" id="IPR002545">
    <property type="entry name" value="CheW-lke_dom"/>
</dbReference>
<evidence type="ECO:0000313" key="3">
    <source>
        <dbReference type="Proteomes" id="UP000515703"/>
    </source>
</evidence>
<dbReference type="Proteomes" id="UP000515703">
    <property type="component" value="Chromosome"/>
</dbReference>
<dbReference type="AlphaFoldDB" id="A0A7I8DG28"/>
<reference evidence="2 3" key="2">
    <citation type="submission" date="2020-08" db="EMBL/GenBank/DDBJ databases">
        <authorList>
            <person name="Ueki A."/>
            <person name="Tonouchi A."/>
        </authorList>
    </citation>
    <scope>NUCLEOTIDE SEQUENCE [LARGE SCALE GENOMIC DNA]</scope>
    <source>
        <strain evidence="2 3">CTTW</strain>
    </source>
</reference>
<dbReference type="PANTHER" id="PTHR22617">
    <property type="entry name" value="CHEMOTAXIS SENSOR HISTIDINE KINASE-RELATED"/>
    <property type="match status" value="1"/>
</dbReference>
<name>A0A7I8DG28_9FIRM</name>
<dbReference type="GO" id="GO:0005829">
    <property type="term" value="C:cytosol"/>
    <property type="evidence" value="ECO:0007669"/>
    <property type="project" value="TreeGrafter"/>
</dbReference>
<evidence type="ECO:0000313" key="2">
    <source>
        <dbReference type="EMBL" id="BCJ97340.1"/>
    </source>
</evidence>
<dbReference type="InterPro" id="IPR036061">
    <property type="entry name" value="CheW-like_dom_sf"/>
</dbReference>
<evidence type="ECO:0000259" key="1">
    <source>
        <dbReference type="PROSITE" id="PS50851"/>
    </source>
</evidence>
<keyword evidence="3" id="KW-1185">Reference proteome</keyword>
<dbReference type="KEGG" id="acht:bsdcttw_03810"/>
<dbReference type="GO" id="GO:0007165">
    <property type="term" value="P:signal transduction"/>
    <property type="evidence" value="ECO:0007669"/>
    <property type="project" value="InterPro"/>
</dbReference>
<dbReference type="PROSITE" id="PS50851">
    <property type="entry name" value="CHEW"/>
    <property type="match status" value="1"/>
</dbReference>
<feature type="domain" description="CheW-like" evidence="1">
    <location>
        <begin position="20"/>
        <end position="160"/>
    </location>
</feature>
<gene>
    <name evidence="2" type="primary">cheW-2</name>
    <name evidence="2" type="ORF">bsdcttw_03810</name>
</gene>
<dbReference type="PANTHER" id="PTHR22617:SF43">
    <property type="entry name" value="PROTEIN PILI"/>
    <property type="match status" value="1"/>
</dbReference>